<evidence type="ECO:0000313" key="3">
    <source>
        <dbReference type="Proteomes" id="UP001168380"/>
    </source>
</evidence>
<protein>
    <submittedName>
        <fullName evidence="2">Uncharacterized protein</fullName>
    </submittedName>
</protein>
<evidence type="ECO:0000256" key="1">
    <source>
        <dbReference type="SAM" id="Coils"/>
    </source>
</evidence>
<dbReference type="Proteomes" id="UP001168380">
    <property type="component" value="Unassembled WGS sequence"/>
</dbReference>
<comment type="caution">
    <text evidence="2">The sequence shown here is derived from an EMBL/GenBank/DDBJ whole genome shotgun (WGS) entry which is preliminary data.</text>
</comment>
<reference evidence="2" key="1">
    <citation type="submission" date="2023-07" db="EMBL/GenBank/DDBJ databases">
        <title>Gilvimarinus algae sp. nov., isolated from the surface of Kelp.</title>
        <authorList>
            <person name="Sun Y.Y."/>
            <person name="Gong Y."/>
            <person name="Du Z.J."/>
        </authorList>
    </citation>
    <scope>NUCLEOTIDE SEQUENCE</scope>
    <source>
        <strain evidence="2">SDUM040014</strain>
    </source>
</reference>
<gene>
    <name evidence="2" type="ORF">QWI16_17915</name>
</gene>
<dbReference type="EMBL" id="JAULRT010000062">
    <property type="protein sequence ID" value="MDO3384064.1"/>
    <property type="molecule type" value="Genomic_DNA"/>
</dbReference>
<sequence length="255" mass="27968">MSLKSMGGLVLAVVLLSACQTQPNVKKMQDENQQLQAELEQARAKIASLQSQEQQLQAQINELNRVMAVLDTEKTVRVQESSELRGQVRRFVQKEIDEFKEFMVQSDLLDYVGGELVQRSKVDNEPMLLVDMANPMPGDGTLTGVSAHFIKPGTFTVQVMRPVGDQLLVIWQSGVLQASQSGVARVNFPVSVGVEKGDLVGYFFKEPGVVSFDEGTGNTLYTDDPVGLGQSVKVRSLDGSRDKRAYSVGVYGLLN</sequence>
<feature type="coiled-coil region" evidence="1">
    <location>
        <begin position="25"/>
        <end position="73"/>
    </location>
</feature>
<name>A0ABT8TIZ3_9GAMM</name>
<evidence type="ECO:0000313" key="2">
    <source>
        <dbReference type="EMBL" id="MDO3384064.1"/>
    </source>
</evidence>
<dbReference type="PROSITE" id="PS51257">
    <property type="entry name" value="PROKAR_LIPOPROTEIN"/>
    <property type="match status" value="1"/>
</dbReference>
<accession>A0ABT8TIZ3</accession>
<organism evidence="2 3">
    <name type="scientific">Gilvimarinus algae</name>
    <dbReference type="NCBI Taxonomy" id="3058037"/>
    <lineage>
        <taxon>Bacteria</taxon>
        <taxon>Pseudomonadati</taxon>
        <taxon>Pseudomonadota</taxon>
        <taxon>Gammaproteobacteria</taxon>
        <taxon>Cellvibrionales</taxon>
        <taxon>Cellvibrionaceae</taxon>
        <taxon>Gilvimarinus</taxon>
    </lineage>
</organism>
<dbReference type="RefSeq" id="WP_302715609.1">
    <property type="nucleotide sequence ID" value="NZ_JAULRT010000062.1"/>
</dbReference>
<keyword evidence="1" id="KW-0175">Coiled coil</keyword>
<proteinExistence type="predicted"/>
<keyword evidence="3" id="KW-1185">Reference proteome</keyword>